<sequence length="101" mass="11820">MDMVKVLNNIGESPAYEKKIMSLNDFPKDKRLRILSIERNQKRNGKKIMLHLEDHVLFLPDKLNAIDDEMLKDLSSGQIDTGKEMINNEKNDSFNFKRVEK</sequence>
<reference evidence="2" key="1">
    <citation type="submission" date="2015-01" db="EMBL/GenBank/DDBJ databases">
        <authorList>
            <person name="Aksoy S."/>
            <person name="Warren W."/>
            <person name="Wilson R.K."/>
        </authorList>
    </citation>
    <scope>NUCLEOTIDE SEQUENCE [LARGE SCALE GENOMIC DNA]</scope>
    <source>
        <strain evidence="2">IAEA</strain>
    </source>
</reference>
<organism evidence="1 2">
    <name type="scientific">Glossina palpalis gambiensis</name>
    <dbReference type="NCBI Taxonomy" id="67801"/>
    <lineage>
        <taxon>Eukaryota</taxon>
        <taxon>Metazoa</taxon>
        <taxon>Ecdysozoa</taxon>
        <taxon>Arthropoda</taxon>
        <taxon>Hexapoda</taxon>
        <taxon>Insecta</taxon>
        <taxon>Pterygota</taxon>
        <taxon>Neoptera</taxon>
        <taxon>Endopterygota</taxon>
        <taxon>Diptera</taxon>
        <taxon>Brachycera</taxon>
        <taxon>Muscomorpha</taxon>
        <taxon>Hippoboscoidea</taxon>
        <taxon>Glossinidae</taxon>
        <taxon>Glossina</taxon>
    </lineage>
</organism>
<name>A0A1B0BC81_9MUSC</name>
<evidence type="ECO:0000313" key="1">
    <source>
        <dbReference type="EnsemblMetazoa" id="GPPI025469-PA"/>
    </source>
</evidence>
<dbReference type="EnsemblMetazoa" id="GPPI025469-RA">
    <property type="protein sequence ID" value="GPPI025469-PA"/>
    <property type="gene ID" value="GPPI025469"/>
</dbReference>
<dbReference type="Proteomes" id="UP000092460">
    <property type="component" value="Unassembled WGS sequence"/>
</dbReference>
<protein>
    <submittedName>
        <fullName evidence="1">Uncharacterized protein</fullName>
    </submittedName>
</protein>
<dbReference type="VEuPathDB" id="VectorBase:GPPI025469"/>
<keyword evidence="2" id="KW-1185">Reference proteome</keyword>
<reference evidence="1" key="2">
    <citation type="submission" date="2020-05" db="UniProtKB">
        <authorList>
            <consortium name="EnsemblMetazoa"/>
        </authorList>
    </citation>
    <scope>IDENTIFICATION</scope>
    <source>
        <strain evidence="1">IAEA</strain>
    </source>
</reference>
<evidence type="ECO:0000313" key="2">
    <source>
        <dbReference type="Proteomes" id="UP000092460"/>
    </source>
</evidence>
<accession>A0A1B0BC81</accession>
<proteinExistence type="predicted"/>
<dbReference type="EMBL" id="JXJN01011889">
    <property type="status" value="NOT_ANNOTATED_CDS"/>
    <property type="molecule type" value="Genomic_DNA"/>
</dbReference>
<dbReference type="AlphaFoldDB" id="A0A1B0BC81"/>